<keyword evidence="3 6" id="KW-0812">Transmembrane</keyword>
<evidence type="ECO:0000313" key="7">
    <source>
        <dbReference type="EMBL" id="MFD0957852.1"/>
    </source>
</evidence>
<gene>
    <name evidence="7" type="ORF">ACFQ2I_00400</name>
</gene>
<evidence type="ECO:0000256" key="4">
    <source>
        <dbReference type="ARBA" id="ARBA00022989"/>
    </source>
</evidence>
<protein>
    <submittedName>
        <fullName evidence="7">ATP synthase subunit I</fullName>
    </submittedName>
</protein>
<comment type="caution">
    <text evidence="7">The sequence shown here is derived from an EMBL/GenBank/DDBJ whole genome shotgun (WGS) entry which is preliminary data.</text>
</comment>
<evidence type="ECO:0000256" key="2">
    <source>
        <dbReference type="ARBA" id="ARBA00022475"/>
    </source>
</evidence>
<feature type="transmembrane region" description="Helical" evidence="6">
    <location>
        <begin position="32"/>
        <end position="50"/>
    </location>
</feature>
<dbReference type="InterPro" id="IPR039072">
    <property type="entry name" value="ATP_synth_I_Bacilli"/>
</dbReference>
<dbReference type="Proteomes" id="UP001596989">
    <property type="component" value="Unassembled WGS sequence"/>
</dbReference>
<dbReference type="Pfam" id="PF03899">
    <property type="entry name" value="ATP-synt_I"/>
    <property type="match status" value="1"/>
</dbReference>
<evidence type="ECO:0000256" key="6">
    <source>
        <dbReference type="SAM" id="Phobius"/>
    </source>
</evidence>
<organism evidence="7 8">
    <name type="scientific">Paenibacillus chungangensis</name>
    <dbReference type="NCBI Taxonomy" id="696535"/>
    <lineage>
        <taxon>Bacteria</taxon>
        <taxon>Bacillati</taxon>
        <taxon>Bacillota</taxon>
        <taxon>Bacilli</taxon>
        <taxon>Bacillales</taxon>
        <taxon>Paenibacillaceae</taxon>
        <taxon>Paenibacillus</taxon>
    </lineage>
</organism>
<sequence length="126" mass="13878">MDNILRSAMRLLFFLMLACLVLWAAVPDWKTVSMGLLAGLAASAMNAFLLRRRIALVTDAALSEKRKRRSLGFGNRIAMVLLLAMIAYRYPEVMSLPAALIGSMVMPFLILAAAIRHTIKENNGKG</sequence>
<feature type="transmembrane region" description="Helical" evidence="6">
    <location>
        <begin position="71"/>
        <end position="90"/>
    </location>
</feature>
<evidence type="ECO:0000256" key="5">
    <source>
        <dbReference type="ARBA" id="ARBA00023136"/>
    </source>
</evidence>
<reference evidence="8" key="1">
    <citation type="journal article" date="2019" name="Int. J. Syst. Evol. Microbiol.">
        <title>The Global Catalogue of Microorganisms (GCM) 10K type strain sequencing project: providing services to taxonomists for standard genome sequencing and annotation.</title>
        <authorList>
            <consortium name="The Broad Institute Genomics Platform"/>
            <consortium name="The Broad Institute Genome Sequencing Center for Infectious Disease"/>
            <person name="Wu L."/>
            <person name="Ma J."/>
        </authorList>
    </citation>
    <scope>NUCLEOTIDE SEQUENCE [LARGE SCALE GENOMIC DNA]</scope>
    <source>
        <strain evidence="8">CCUG 59129</strain>
    </source>
</reference>
<evidence type="ECO:0000256" key="1">
    <source>
        <dbReference type="ARBA" id="ARBA00004651"/>
    </source>
</evidence>
<keyword evidence="5 6" id="KW-0472">Membrane</keyword>
<comment type="subcellular location">
    <subcellularLocation>
        <location evidence="1">Cell membrane</location>
        <topology evidence="1">Multi-pass membrane protein</topology>
    </subcellularLocation>
</comment>
<evidence type="ECO:0000256" key="3">
    <source>
        <dbReference type="ARBA" id="ARBA00022692"/>
    </source>
</evidence>
<keyword evidence="2" id="KW-1003">Cell membrane</keyword>
<dbReference type="PANTHER" id="PTHR40035">
    <property type="entry name" value="ATP SYNTHASE PROTEIN I"/>
    <property type="match status" value="1"/>
</dbReference>
<proteinExistence type="predicted"/>
<dbReference type="EMBL" id="JBHTJZ010000002">
    <property type="protein sequence ID" value="MFD0957852.1"/>
    <property type="molecule type" value="Genomic_DNA"/>
</dbReference>
<dbReference type="PANTHER" id="PTHR40035:SF1">
    <property type="entry name" value="ATP SYNTHASE PROTEIN I"/>
    <property type="match status" value="1"/>
</dbReference>
<dbReference type="RefSeq" id="WP_377561459.1">
    <property type="nucleotide sequence ID" value="NZ_JBHTJZ010000002.1"/>
</dbReference>
<feature type="transmembrane region" description="Helical" evidence="6">
    <location>
        <begin position="7"/>
        <end position="26"/>
    </location>
</feature>
<accession>A0ABW3HK16</accession>
<keyword evidence="8" id="KW-1185">Reference proteome</keyword>
<name>A0ABW3HK16_9BACL</name>
<evidence type="ECO:0000313" key="8">
    <source>
        <dbReference type="Proteomes" id="UP001596989"/>
    </source>
</evidence>
<keyword evidence="4 6" id="KW-1133">Transmembrane helix</keyword>
<feature type="transmembrane region" description="Helical" evidence="6">
    <location>
        <begin position="96"/>
        <end position="115"/>
    </location>
</feature>
<dbReference type="InterPro" id="IPR005598">
    <property type="entry name" value="ATP_synth_I"/>
</dbReference>